<dbReference type="PROSITE" id="PS50835">
    <property type="entry name" value="IG_LIKE"/>
    <property type="match status" value="1"/>
</dbReference>
<comment type="caution">
    <text evidence="2">The sequence shown here is derived from an EMBL/GenBank/DDBJ whole genome shotgun (WGS) entry which is preliminary data.</text>
</comment>
<dbReference type="InterPro" id="IPR013783">
    <property type="entry name" value="Ig-like_fold"/>
</dbReference>
<keyword evidence="3" id="KW-1185">Reference proteome</keyword>
<gene>
    <name evidence="2" type="ORF">ACJMK2_027405</name>
</gene>
<feature type="non-terminal residue" evidence="2">
    <location>
        <position position="1"/>
    </location>
</feature>
<sequence length="109" mass="11839">SATINFQSSSKVPVEGNSLQLSCLVVTTSLDVNYDITWYSPQTSGEFGKCSRQGTLCTGGTITRKLSADVNGSYLSIQVLSRSLDEGRWRCIYSGQGQTVQTDINVTVY</sequence>
<dbReference type="Proteomes" id="UP001634394">
    <property type="component" value="Unassembled WGS sequence"/>
</dbReference>
<name>A0ABD3XMP0_SINWO</name>
<evidence type="ECO:0000259" key="1">
    <source>
        <dbReference type="PROSITE" id="PS50835"/>
    </source>
</evidence>
<feature type="domain" description="Ig-like" evidence="1">
    <location>
        <begin position="1"/>
        <end position="107"/>
    </location>
</feature>
<organism evidence="2 3">
    <name type="scientific">Sinanodonta woodiana</name>
    <name type="common">Chinese pond mussel</name>
    <name type="synonym">Anodonta woodiana</name>
    <dbReference type="NCBI Taxonomy" id="1069815"/>
    <lineage>
        <taxon>Eukaryota</taxon>
        <taxon>Metazoa</taxon>
        <taxon>Spiralia</taxon>
        <taxon>Lophotrochozoa</taxon>
        <taxon>Mollusca</taxon>
        <taxon>Bivalvia</taxon>
        <taxon>Autobranchia</taxon>
        <taxon>Heteroconchia</taxon>
        <taxon>Palaeoheterodonta</taxon>
        <taxon>Unionida</taxon>
        <taxon>Unionoidea</taxon>
        <taxon>Unionidae</taxon>
        <taxon>Unioninae</taxon>
        <taxon>Sinanodonta</taxon>
    </lineage>
</organism>
<accession>A0ABD3XMP0</accession>
<dbReference type="AlphaFoldDB" id="A0ABD3XMP0"/>
<evidence type="ECO:0000313" key="2">
    <source>
        <dbReference type="EMBL" id="KAL3887464.1"/>
    </source>
</evidence>
<dbReference type="Gene3D" id="2.60.40.10">
    <property type="entry name" value="Immunoglobulins"/>
    <property type="match status" value="1"/>
</dbReference>
<reference evidence="2 3" key="1">
    <citation type="submission" date="2024-11" db="EMBL/GenBank/DDBJ databases">
        <title>Chromosome-level genome assembly of the freshwater bivalve Anodonta woodiana.</title>
        <authorList>
            <person name="Chen X."/>
        </authorList>
    </citation>
    <scope>NUCLEOTIDE SEQUENCE [LARGE SCALE GENOMIC DNA]</scope>
    <source>
        <strain evidence="2">MN2024</strain>
        <tissue evidence="2">Gills</tissue>
    </source>
</reference>
<dbReference type="InterPro" id="IPR036179">
    <property type="entry name" value="Ig-like_dom_sf"/>
</dbReference>
<evidence type="ECO:0000313" key="3">
    <source>
        <dbReference type="Proteomes" id="UP001634394"/>
    </source>
</evidence>
<dbReference type="SUPFAM" id="SSF48726">
    <property type="entry name" value="Immunoglobulin"/>
    <property type="match status" value="1"/>
</dbReference>
<protein>
    <recommendedName>
        <fullName evidence="1">Ig-like domain-containing protein</fullName>
    </recommendedName>
</protein>
<dbReference type="EMBL" id="JBJQND010000002">
    <property type="protein sequence ID" value="KAL3887464.1"/>
    <property type="molecule type" value="Genomic_DNA"/>
</dbReference>
<proteinExistence type="predicted"/>
<feature type="non-terminal residue" evidence="2">
    <location>
        <position position="109"/>
    </location>
</feature>
<dbReference type="InterPro" id="IPR007110">
    <property type="entry name" value="Ig-like_dom"/>
</dbReference>